<sequence>MRWLAAVLLAAILGGVLTDLVLPAPAAAHDVTTTAQAEVTGTGANVKVVLDLEYDLLMKSAWLYAEAYDAKERTEQLRQLKINRAAVTEYVTRRFDVAYGDKQCAPTPVGDADVRLRDKVAFAVVTLTYACQGESGAVHAISSALFPDSESFVHSTKTIVRYDLDKEKGSAVLDATAPTVRVGEHKASSQIGEFFLLGAEHLLFGLDHVLFLLALLIGARRLRDVIVTASAFTAAHSITFLLAAMGIVDVPSAIVEPIIAGSIIVVGIANLLGRAEDRLGKWRLPIVFAFGLVHGLGFAGALDIDQSGSWELLLSLLSFNLGIEAAQLAIIAVLFPLLVLLRRTSAARWALAAISVPIVAVSLYWFVERIPLPL</sequence>
<feature type="transmembrane region" description="Helical" evidence="1">
    <location>
        <begin position="348"/>
        <end position="367"/>
    </location>
</feature>
<reference evidence="3" key="1">
    <citation type="journal article" date="2019" name="Int. J. Syst. Evol. Microbiol.">
        <title>The Global Catalogue of Microorganisms (GCM) 10K type strain sequencing project: providing services to taxonomists for standard genome sequencing and annotation.</title>
        <authorList>
            <consortium name="The Broad Institute Genomics Platform"/>
            <consortium name="The Broad Institute Genome Sequencing Center for Infectious Disease"/>
            <person name="Wu L."/>
            <person name="Ma J."/>
        </authorList>
    </citation>
    <scope>NUCLEOTIDE SEQUENCE [LARGE SCALE GENOMIC DNA]</scope>
    <source>
        <strain evidence="3">CGMCC 1.15399</strain>
    </source>
</reference>
<feature type="transmembrane region" description="Helical" evidence="1">
    <location>
        <begin position="322"/>
        <end position="341"/>
    </location>
</feature>
<comment type="caution">
    <text evidence="2">The sequence shown here is derived from an EMBL/GenBank/DDBJ whole genome shotgun (WGS) entry which is preliminary data.</text>
</comment>
<feature type="transmembrane region" description="Helical" evidence="1">
    <location>
        <begin position="225"/>
        <end position="248"/>
    </location>
</feature>
<name>A0ABW4G7V7_9ACTN</name>
<protein>
    <submittedName>
        <fullName evidence="2">HupE/UreJ family protein</fullName>
    </submittedName>
</protein>
<gene>
    <name evidence="2" type="ORF">ACFSJ0_14870</name>
</gene>
<evidence type="ECO:0000313" key="2">
    <source>
        <dbReference type="EMBL" id="MFD1538333.1"/>
    </source>
</evidence>
<dbReference type="RefSeq" id="WP_219533337.1">
    <property type="nucleotide sequence ID" value="NZ_JAHKRM010000017.1"/>
</dbReference>
<feature type="transmembrane region" description="Helical" evidence="1">
    <location>
        <begin position="254"/>
        <end position="272"/>
    </location>
</feature>
<organism evidence="2 3">
    <name type="scientific">Nonomuraea guangzhouensis</name>
    <dbReference type="NCBI Taxonomy" id="1291555"/>
    <lineage>
        <taxon>Bacteria</taxon>
        <taxon>Bacillati</taxon>
        <taxon>Actinomycetota</taxon>
        <taxon>Actinomycetes</taxon>
        <taxon>Streptosporangiales</taxon>
        <taxon>Streptosporangiaceae</taxon>
        <taxon>Nonomuraea</taxon>
    </lineage>
</organism>
<dbReference type="Pfam" id="PF13795">
    <property type="entry name" value="HupE_UreJ_2"/>
    <property type="match status" value="1"/>
</dbReference>
<dbReference type="Proteomes" id="UP001597097">
    <property type="component" value="Unassembled WGS sequence"/>
</dbReference>
<evidence type="ECO:0000256" key="1">
    <source>
        <dbReference type="SAM" id="Phobius"/>
    </source>
</evidence>
<keyword evidence="1" id="KW-0812">Transmembrane</keyword>
<evidence type="ECO:0000313" key="3">
    <source>
        <dbReference type="Proteomes" id="UP001597097"/>
    </source>
</evidence>
<keyword evidence="1" id="KW-0472">Membrane</keyword>
<accession>A0ABW4G7V7</accession>
<keyword evidence="1" id="KW-1133">Transmembrane helix</keyword>
<proteinExistence type="predicted"/>
<feature type="transmembrane region" description="Helical" evidence="1">
    <location>
        <begin position="194"/>
        <end position="218"/>
    </location>
</feature>
<dbReference type="EMBL" id="JBHUCM010000013">
    <property type="protein sequence ID" value="MFD1538333.1"/>
    <property type="molecule type" value="Genomic_DNA"/>
</dbReference>
<keyword evidence="3" id="KW-1185">Reference proteome</keyword>
<dbReference type="InterPro" id="IPR032809">
    <property type="entry name" value="Put_HupE_UreJ"/>
</dbReference>
<feature type="transmembrane region" description="Helical" evidence="1">
    <location>
        <begin position="284"/>
        <end position="302"/>
    </location>
</feature>